<proteinExistence type="predicted"/>
<dbReference type="OrthoDB" id="3057168at2759"/>
<evidence type="ECO:0000313" key="3">
    <source>
        <dbReference type="Proteomes" id="UP000305067"/>
    </source>
</evidence>
<evidence type="ECO:0000313" key="2">
    <source>
        <dbReference type="EMBL" id="TFL04179.1"/>
    </source>
</evidence>
<feature type="domain" description="T6SS Phospholipase effector Tle1-like catalytic" evidence="1">
    <location>
        <begin position="2"/>
        <end position="278"/>
    </location>
</feature>
<protein>
    <recommendedName>
        <fullName evidence="1">T6SS Phospholipase effector Tle1-like catalytic domain-containing protein</fullName>
    </recommendedName>
</protein>
<name>A0A5C3QV00_9AGAR</name>
<dbReference type="InterPro" id="IPR029058">
    <property type="entry name" value="AB_hydrolase_fold"/>
</dbReference>
<dbReference type="InterPro" id="IPR018712">
    <property type="entry name" value="Tle1-like_cat"/>
</dbReference>
<keyword evidence="3" id="KW-1185">Reference proteome</keyword>
<dbReference type="Proteomes" id="UP000305067">
    <property type="component" value="Unassembled WGS sequence"/>
</dbReference>
<gene>
    <name evidence="2" type="ORF">BDV98DRAFT_502970</name>
</gene>
<organism evidence="2 3">
    <name type="scientific">Pterulicium gracile</name>
    <dbReference type="NCBI Taxonomy" id="1884261"/>
    <lineage>
        <taxon>Eukaryota</taxon>
        <taxon>Fungi</taxon>
        <taxon>Dikarya</taxon>
        <taxon>Basidiomycota</taxon>
        <taxon>Agaricomycotina</taxon>
        <taxon>Agaricomycetes</taxon>
        <taxon>Agaricomycetidae</taxon>
        <taxon>Agaricales</taxon>
        <taxon>Pleurotineae</taxon>
        <taxon>Pterulaceae</taxon>
        <taxon>Pterulicium</taxon>
    </lineage>
</organism>
<dbReference type="PANTHER" id="PTHR33840:SF1">
    <property type="entry name" value="TLE1 PHOSPHOLIPASE DOMAIN-CONTAINING PROTEIN"/>
    <property type="match status" value="1"/>
</dbReference>
<dbReference type="PANTHER" id="PTHR33840">
    <property type="match status" value="1"/>
</dbReference>
<dbReference type="STRING" id="1884261.A0A5C3QV00"/>
<dbReference type="Pfam" id="PF09994">
    <property type="entry name" value="T6SS_Tle1-like_cat"/>
    <property type="match status" value="1"/>
</dbReference>
<dbReference type="AlphaFoldDB" id="A0A5C3QV00"/>
<reference evidence="2 3" key="1">
    <citation type="journal article" date="2019" name="Nat. Ecol. Evol.">
        <title>Megaphylogeny resolves global patterns of mushroom evolution.</title>
        <authorList>
            <person name="Varga T."/>
            <person name="Krizsan K."/>
            <person name="Foldi C."/>
            <person name="Dima B."/>
            <person name="Sanchez-Garcia M."/>
            <person name="Sanchez-Ramirez S."/>
            <person name="Szollosi G.J."/>
            <person name="Szarkandi J.G."/>
            <person name="Papp V."/>
            <person name="Albert L."/>
            <person name="Andreopoulos W."/>
            <person name="Angelini C."/>
            <person name="Antonin V."/>
            <person name="Barry K.W."/>
            <person name="Bougher N.L."/>
            <person name="Buchanan P."/>
            <person name="Buyck B."/>
            <person name="Bense V."/>
            <person name="Catcheside P."/>
            <person name="Chovatia M."/>
            <person name="Cooper J."/>
            <person name="Damon W."/>
            <person name="Desjardin D."/>
            <person name="Finy P."/>
            <person name="Geml J."/>
            <person name="Haridas S."/>
            <person name="Hughes K."/>
            <person name="Justo A."/>
            <person name="Karasinski D."/>
            <person name="Kautmanova I."/>
            <person name="Kiss B."/>
            <person name="Kocsube S."/>
            <person name="Kotiranta H."/>
            <person name="LaButti K.M."/>
            <person name="Lechner B.E."/>
            <person name="Liimatainen K."/>
            <person name="Lipzen A."/>
            <person name="Lukacs Z."/>
            <person name="Mihaltcheva S."/>
            <person name="Morgado L.N."/>
            <person name="Niskanen T."/>
            <person name="Noordeloos M.E."/>
            <person name="Ohm R.A."/>
            <person name="Ortiz-Santana B."/>
            <person name="Ovrebo C."/>
            <person name="Racz N."/>
            <person name="Riley R."/>
            <person name="Savchenko A."/>
            <person name="Shiryaev A."/>
            <person name="Soop K."/>
            <person name="Spirin V."/>
            <person name="Szebenyi C."/>
            <person name="Tomsovsky M."/>
            <person name="Tulloss R.E."/>
            <person name="Uehling J."/>
            <person name="Grigoriev I.V."/>
            <person name="Vagvolgyi C."/>
            <person name="Papp T."/>
            <person name="Martin F.M."/>
            <person name="Miettinen O."/>
            <person name="Hibbett D.S."/>
            <person name="Nagy L.G."/>
        </authorList>
    </citation>
    <scope>NUCLEOTIDE SEQUENCE [LARGE SCALE GENOMIC DNA]</scope>
    <source>
        <strain evidence="2 3">CBS 309.79</strain>
    </source>
</reference>
<sequence>MKRIIVACDGTGQSSSRGAHSVSTNVNRICHALLNSEDSPIQQIVFYQSGIGTSDLGVGYNVGKMVQGAVGDGLDDNVADAYAFVMNNFLPGDEIFIFGFSRGAFTARVLANIIARLGIFRKPNYAWGFKKAMAAYMAGTFDEYLLELEKSKALDKQYWKPEKGPFLPRVYEAEVKVVGCWDTVASLGVPMHPITNGGGVSGEYKHFNGDLAKGIKHAFHALALDECRGPFTPTLWFLPENDKSIDLQQCWFPGVHSNVGGSYADQALADLTLAWMIDLCRPFLDFNDQYINMMTDLNLHPEKMKSKDRDAIGDHDKTYQGYGCGRIYDSYKRGQTWTWKYRTPKQYEGKGETNETIHPCVRSRWTKTREPGRTQYAPESLKGFVLRQNGSGAWEWAKTVESGAGWWPFGRKGEIKELVIPEGALLAAPAGVDGGSLLDAKDSFETRLRKDFQ</sequence>
<dbReference type="EMBL" id="ML178819">
    <property type="protein sequence ID" value="TFL04179.1"/>
    <property type="molecule type" value="Genomic_DNA"/>
</dbReference>
<evidence type="ECO:0000259" key="1">
    <source>
        <dbReference type="Pfam" id="PF09994"/>
    </source>
</evidence>
<dbReference type="SUPFAM" id="SSF53474">
    <property type="entry name" value="alpha/beta-Hydrolases"/>
    <property type="match status" value="1"/>
</dbReference>
<accession>A0A5C3QV00</accession>